<dbReference type="InterPro" id="IPR006070">
    <property type="entry name" value="Sua5-like_dom"/>
</dbReference>
<evidence type="ECO:0000256" key="5">
    <source>
        <dbReference type="ARBA" id="ARBA00022490"/>
    </source>
</evidence>
<keyword evidence="8 13" id="KW-0548">Nucleotidyltransferase</keyword>
<dbReference type="GO" id="GO:0061710">
    <property type="term" value="F:L-threonylcarbamoyladenylate synthase"/>
    <property type="evidence" value="ECO:0007669"/>
    <property type="project" value="UniProtKB-EC"/>
</dbReference>
<dbReference type="InterPro" id="IPR038385">
    <property type="entry name" value="Sua5/YwlC_C"/>
</dbReference>
<keyword evidence="6 13" id="KW-0808">Transferase</keyword>
<dbReference type="InterPro" id="IPR017945">
    <property type="entry name" value="DHBP_synth_RibB-like_a/b_dom"/>
</dbReference>
<dbReference type="EC" id="2.7.7.87" evidence="3 13"/>
<keyword evidence="7 13" id="KW-0819">tRNA processing</keyword>
<evidence type="ECO:0000256" key="2">
    <source>
        <dbReference type="ARBA" id="ARBA00007663"/>
    </source>
</evidence>
<sequence>MQTKMMEVNEERSYEIAADYLNNGEVVAFPTETVYGLGAVATNQGAVTKIFEAKGRPSDNPLIVHIGSKEEVEKYAVEVPAHAKVLMEHFWPGPLTLIMKVKPGVLAENVTAGLDTVGIRMPDHPVALKLLQTVKQPVAAPSANRSGKPSPTEAEHVYHDLEGKIPLILNGGATGIGVESTVLDVTTATPVILRPGGVTKEMLEEIIGPVEDSIPFGVGEKEAPRAPGMKYQHYAPDSPVYLIEQNYENIEQAISELHNDGKKVAFIGPDAFLDTGADWFFSTGSLEDLSEFTKSLYAALRACDDTEADVILATATKREGVGAAIMNRLEKAADRKWYKLAEE</sequence>
<evidence type="ECO:0000256" key="1">
    <source>
        <dbReference type="ARBA" id="ARBA00004496"/>
    </source>
</evidence>
<dbReference type="PROSITE" id="PS51163">
    <property type="entry name" value="YRDC"/>
    <property type="match status" value="1"/>
</dbReference>
<reference evidence="16" key="1">
    <citation type="journal article" date="2019" name="Int. J. Syst. Evol. Microbiol.">
        <title>The Global Catalogue of Microorganisms (GCM) 10K type strain sequencing project: providing services to taxonomists for standard genome sequencing and annotation.</title>
        <authorList>
            <consortium name="The Broad Institute Genomics Platform"/>
            <consortium name="The Broad Institute Genome Sequencing Center for Infectious Disease"/>
            <person name="Wu L."/>
            <person name="Ma J."/>
        </authorList>
    </citation>
    <scope>NUCLEOTIDE SEQUENCE [LARGE SCALE GENOMIC DNA]</scope>
    <source>
        <strain evidence="16">CCUG 59778</strain>
    </source>
</reference>
<evidence type="ECO:0000259" key="14">
    <source>
        <dbReference type="PROSITE" id="PS51163"/>
    </source>
</evidence>
<comment type="similarity">
    <text evidence="2 13">Belongs to the SUA5 family.</text>
</comment>
<evidence type="ECO:0000256" key="8">
    <source>
        <dbReference type="ARBA" id="ARBA00022695"/>
    </source>
</evidence>
<keyword evidence="5 13" id="KW-0963">Cytoplasm</keyword>
<evidence type="ECO:0000256" key="12">
    <source>
        <dbReference type="ARBA" id="ARBA00048366"/>
    </source>
</evidence>
<dbReference type="Proteomes" id="UP001595817">
    <property type="component" value="Unassembled WGS sequence"/>
</dbReference>
<dbReference type="EMBL" id="JBHSEC010000019">
    <property type="protein sequence ID" value="MFC4410678.1"/>
    <property type="molecule type" value="Genomic_DNA"/>
</dbReference>
<dbReference type="InterPro" id="IPR010923">
    <property type="entry name" value="T(6)A37_SUA5"/>
</dbReference>
<keyword evidence="10 13" id="KW-0067">ATP-binding</keyword>
<comment type="catalytic activity">
    <reaction evidence="12 13">
        <text>L-threonine + hydrogencarbonate + ATP = L-threonylcarbamoyladenylate + diphosphate + H2O</text>
        <dbReference type="Rhea" id="RHEA:36407"/>
        <dbReference type="ChEBI" id="CHEBI:15377"/>
        <dbReference type="ChEBI" id="CHEBI:17544"/>
        <dbReference type="ChEBI" id="CHEBI:30616"/>
        <dbReference type="ChEBI" id="CHEBI:33019"/>
        <dbReference type="ChEBI" id="CHEBI:57926"/>
        <dbReference type="ChEBI" id="CHEBI:73682"/>
        <dbReference type="EC" id="2.7.7.87"/>
    </reaction>
</comment>
<evidence type="ECO:0000256" key="9">
    <source>
        <dbReference type="ARBA" id="ARBA00022741"/>
    </source>
</evidence>
<evidence type="ECO:0000256" key="7">
    <source>
        <dbReference type="ARBA" id="ARBA00022694"/>
    </source>
</evidence>
<dbReference type="RefSeq" id="WP_378154791.1">
    <property type="nucleotide sequence ID" value="NZ_JBHSEC010000019.1"/>
</dbReference>
<keyword evidence="16" id="KW-1185">Reference proteome</keyword>
<dbReference type="Pfam" id="PF01300">
    <property type="entry name" value="Sua5_yciO_yrdC"/>
    <property type="match status" value="1"/>
</dbReference>
<comment type="subcellular location">
    <subcellularLocation>
        <location evidence="1 13">Cytoplasm</location>
    </subcellularLocation>
</comment>
<evidence type="ECO:0000256" key="4">
    <source>
        <dbReference type="ARBA" id="ARBA00015492"/>
    </source>
</evidence>
<evidence type="ECO:0000256" key="6">
    <source>
        <dbReference type="ARBA" id="ARBA00022679"/>
    </source>
</evidence>
<dbReference type="Gene3D" id="3.90.870.10">
    <property type="entry name" value="DHBP synthase"/>
    <property type="match status" value="1"/>
</dbReference>
<dbReference type="Gene3D" id="3.40.50.11030">
    <property type="entry name" value="Threonylcarbamoyl-AMP synthase, C-terminal domain"/>
    <property type="match status" value="1"/>
</dbReference>
<dbReference type="PIRSF" id="PIRSF004930">
    <property type="entry name" value="Tln_factor_SUA5"/>
    <property type="match status" value="1"/>
</dbReference>
<dbReference type="InterPro" id="IPR050156">
    <property type="entry name" value="TC-AMP_synthase_SUA5"/>
</dbReference>
<dbReference type="NCBIfam" id="TIGR00057">
    <property type="entry name" value="L-threonylcarbamoyladenylate synthase"/>
    <property type="match status" value="1"/>
</dbReference>
<proteinExistence type="inferred from homology"/>
<evidence type="ECO:0000256" key="10">
    <source>
        <dbReference type="ARBA" id="ARBA00022840"/>
    </source>
</evidence>
<dbReference type="Pfam" id="PF03481">
    <property type="entry name" value="Sua5_C"/>
    <property type="match status" value="1"/>
</dbReference>
<feature type="domain" description="YrdC-like" evidence="14">
    <location>
        <begin position="11"/>
        <end position="198"/>
    </location>
</feature>
<dbReference type="PANTHER" id="PTHR17490:SF16">
    <property type="entry name" value="THREONYLCARBAMOYL-AMP SYNTHASE"/>
    <property type="match status" value="1"/>
</dbReference>
<comment type="caution">
    <text evidence="15">The sequence shown here is derived from an EMBL/GenBank/DDBJ whole genome shotgun (WGS) entry which is preliminary data.</text>
</comment>
<accession>A0ABV8X415</accession>
<evidence type="ECO:0000256" key="3">
    <source>
        <dbReference type="ARBA" id="ARBA00012584"/>
    </source>
</evidence>
<evidence type="ECO:0000256" key="11">
    <source>
        <dbReference type="ARBA" id="ARBA00029774"/>
    </source>
</evidence>
<protein>
    <recommendedName>
        <fullName evidence="4 13">Threonylcarbamoyl-AMP synthase</fullName>
        <shortName evidence="13">TC-AMP synthase</shortName>
        <ecNumber evidence="3 13">2.7.7.87</ecNumber>
    </recommendedName>
    <alternativeName>
        <fullName evidence="11 13">L-threonylcarbamoyladenylate synthase</fullName>
    </alternativeName>
</protein>
<evidence type="ECO:0000256" key="13">
    <source>
        <dbReference type="PIRNR" id="PIRNR004930"/>
    </source>
</evidence>
<name>A0ABV8X415_9LACT</name>
<keyword evidence="9 13" id="KW-0547">Nucleotide-binding</keyword>
<organism evidence="15 16">
    <name type="scientific">Chungangia koreensis</name>
    <dbReference type="NCBI Taxonomy" id="752657"/>
    <lineage>
        <taxon>Bacteria</taxon>
        <taxon>Bacillati</taxon>
        <taxon>Bacillota</taxon>
        <taxon>Bacilli</taxon>
        <taxon>Lactobacillales</taxon>
        <taxon>Chungangia</taxon>
    </lineage>
</organism>
<evidence type="ECO:0000313" key="16">
    <source>
        <dbReference type="Proteomes" id="UP001595817"/>
    </source>
</evidence>
<dbReference type="PANTHER" id="PTHR17490">
    <property type="entry name" value="SUA5"/>
    <property type="match status" value="1"/>
</dbReference>
<comment type="function">
    <text evidence="13">Required for the formation of a threonylcarbamoyl group on adenosine at position 37 (t(6)A37) in tRNAs that read codons beginning with adenine.</text>
</comment>
<gene>
    <name evidence="15" type="ORF">ACFOZY_09660</name>
</gene>
<dbReference type="SUPFAM" id="SSF55821">
    <property type="entry name" value="YrdC/RibB"/>
    <property type="match status" value="1"/>
</dbReference>
<dbReference type="InterPro" id="IPR005145">
    <property type="entry name" value="Sua5_C"/>
</dbReference>
<evidence type="ECO:0000313" key="15">
    <source>
        <dbReference type="EMBL" id="MFC4410678.1"/>
    </source>
</evidence>